<dbReference type="GO" id="GO:0016020">
    <property type="term" value="C:membrane"/>
    <property type="evidence" value="ECO:0007669"/>
    <property type="project" value="UniProtKB-SubCell"/>
</dbReference>
<dbReference type="CDD" id="cd07042">
    <property type="entry name" value="STAS_SulP_like_sulfate_transporter"/>
    <property type="match status" value="1"/>
</dbReference>
<feature type="transmembrane region" description="Helical" evidence="5">
    <location>
        <begin position="413"/>
        <end position="443"/>
    </location>
</feature>
<dbReference type="KEGG" id="llh:I41_29290"/>
<feature type="transmembrane region" description="Helical" evidence="5">
    <location>
        <begin position="204"/>
        <end position="225"/>
    </location>
</feature>
<proteinExistence type="predicted"/>
<feature type="transmembrane region" description="Helical" evidence="5">
    <location>
        <begin position="51"/>
        <end position="70"/>
    </location>
</feature>
<dbReference type="InterPro" id="IPR001902">
    <property type="entry name" value="SLC26A/SulP_fam"/>
</dbReference>
<feature type="transmembrane region" description="Helical" evidence="5">
    <location>
        <begin position="283"/>
        <end position="302"/>
    </location>
</feature>
<evidence type="ECO:0000256" key="5">
    <source>
        <dbReference type="SAM" id="Phobius"/>
    </source>
</evidence>
<dbReference type="InterPro" id="IPR002645">
    <property type="entry name" value="STAS_dom"/>
</dbReference>
<dbReference type="InterPro" id="IPR011547">
    <property type="entry name" value="SLC26A/SulP_dom"/>
</dbReference>
<dbReference type="Gene3D" id="3.30.750.24">
    <property type="entry name" value="STAS domain"/>
    <property type="match status" value="1"/>
</dbReference>
<protein>
    <submittedName>
        <fullName evidence="7">Putative sulfate transporter</fullName>
    </submittedName>
</protein>
<comment type="subcellular location">
    <subcellularLocation>
        <location evidence="1">Membrane</location>
        <topology evidence="1">Multi-pass membrane protein</topology>
    </subcellularLocation>
</comment>
<dbReference type="PANTHER" id="PTHR11814">
    <property type="entry name" value="SULFATE TRANSPORTER"/>
    <property type="match status" value="1"/>
</dbReference>
<evidence type="ECO:0000313" key="8">
    <source>
        <dbReference type="Proteomes" id="UP000317909"/>
    </source>
</evidence>
<keyword evidence="4 5" id="KW-0472">Membrane</keyword>
<feature type="transmembrane region" description="Helical" evidence="5">
    <location>
        <begin position="124"/>
        <end position="145"/>
    </location>
</feature>
<sequence>MSQFSPARAHSSARGANADPSLPRWKRRLYTLVPALDSLRTYKPDTFRRDLFAGVTVAAVAVPQAMAYASIFGMPVQYGLYTAIVMTAVGALLDSSKQLINGPTNAISIAMLSALAFVPADQRISAAILMATLIGLFQTGITLLRLGDLSRFISHAVIVGFTAGASVLLVLDQLKNVLGLKAQGEHHDHFVKRFVMTLYYGGPVHLPTLYVALGTIAVALGLRWINRRFRWALPELLLAIAAAAFAVWHWDLAAEGVKLIDKVPRTLPRFQAPSWDWSLVRELAPSAAAVGMLGLLEAIAMAKSIAAKTGQKLDINQQCLSEGVANLAGSFFQCFPGSGSLTRSYINHQAGAATQWSGVICAAMVALTILAFAPLAQFIPKAALAGVLMVTATRMVDVVGIRYHCRATRFDAAIVAATALSAVLVSVEFCILVGTILSFLMYVPRAARVEMNELVIAEGHRIRERNAADVPCDRMRIFNFEGELFFGSSPEFESHLERVEEEIDDGLRILILRVKYLRNPDAVCMHLLDDFIARTESRGIVVVLAGVRGGFYHTLEKVGIVDRLGDQRVFREGSQLWTSTAAAVEWAHAELRDDLCASCPQRDRDASANKEWHFTI</sequence>
<feature type="transmembrane region" description="Helical" evidence="5">
    <location>
        <begin position="152"/>
        <end position="171"/>
    </location>
</feature>
<dbReference type="AlphaFoldDB" id="A0A517TZD5"/>
<dbReference type="Pfam" id="PF00916">
    <property type="entry name" value="Sulfate_transp"/>
    <property type="match status" value="1"/>
</dbReference>
<evidence type="ECO:0000256" key="2">
    <source>
        <dbReference type="ARBA" id="ARBA00022692"/>
    </source>
</evidence>
<organism evidence="7 8">
    <name type="scientific">Lacipirellula limnantheis</name>
    <dbReference type="NCBI Taxonomy" id="2528024"/>
    <lineage>
        <taxon>Bacteria</taxon>
        <taxon>Pseudomonadati</taxon>
        <taxon>Planctomycetota</taxon>
        <taxon>Planctomycetia</taxon>
        <taxon>Pirellulales</taxon>
        <taxon>Lacipirellulaceae</taxon>
        <taxon>Lacipirellula</taxon>
    </lineage>
</organism>
<keyword evidence="2 5" id="KW-0812">Transmembrane</keyword>
<dbReference type="Pfam" id="PF01740">
    <property type="entry name" value="STAS"/>
    <property type="match status" value="1"/>
</dbReference>
<evidence type="ECO:0000259" key="6">
    <source>
        <dbReference type="PROSITE" id="PS50801"/>
    </source>
</evidence>
<evidence type="ECO:0000313" key="7">
    <source>
        <dbReference type="EMBL" id="QDT73738.1"/>
    </source>
</evidence>
<dbReference type="PROSITE" id="PS50801">
    <property type="entry name" value="STAS"/>
    <property type="match status" value="1"/>
</dbReference>
<reference evidence="7 8" key="1">
    <citation type="submission" date="2019-02" db="EMBL/GenBank/DDBJ databases">
        <title>Deep-cultivation of Planctomycetes and their phenomic and genomic characterization uncovers novel biology.</title>
        <authorList>
            <person name="Wiegand S."/>
            <person name="Jogler M."/>
            <person name="Boedeker C."/>
            <person name="Pinto D."/>
            <person name="Vollmers J."/>
            <person name="Rivas-Marin E."/>
            <person name="Kohn T."/>
            <person name="Peeters S.H."/>
            <person name="Heuer A."/>
            <person name="Rast P."/>
            <person name="Oberbeckmann S."/>
            <person name="Bunk B."/>
            <person name="Jeske O."/>
            <person name="Meyerdierks A."/>
            <person name="Storesund J.E."/>
            <person name="Kallscheuer N."/>
            <person name="Luecker S."/>
            <person name="Lage O.M."/>
            <person name="Pohl T."/>
            <person name="Merkel B.J."/>
            <person name="Hornburger P."/>
            <person name="Mueller R.-W."/>
            <person name="Bruemmer F."/>
            <person name="Labrenz M."/>
            <person name="Spormann A.M."/>
            <person name="Op den Camp H."/>
            <person name="Overmann J."/>
            <person name="Amann R."/>
            <person name="Jetten M.S.M."/>
            <person name="Mascher T."/>
            <person name="Medema M.H."/>
            <person name="Devos D.P."/>
            <person name="Kaster A.-K."/>
            <person name="Ovreas L."/>
            <person name="Rohde M."/>
            <person name="Galperin M.Y."/>
            <person name="Jogler C."/>
        </authorList>
    </citation>
    <scope>NUCLEOTIDE SEQUENCE [LARGE SCALE GENOMIC DNA]</scope>
    <source>
        <strain evidence="7 8">I41</strain>
    </source>
</reference>
<feature type="transmembrane region" description="Helical" evidence="5">
    <location>
        <begin position="356"/>
        <end position="376"/>
    </location>
</feature>
<dbReference type="Proteomes" id="UP000317909">
    <property type="component" value="Chromosome"/>
</dbReference>
<accession>A0A517TZD5</accession>
<dbReference type="OrthoDB" id="9771198at2"/>
<feature type="domain" description="STAS" evidence="6">
    <location>
        <begin position="477"/>
        <end position="587"/>
    </location>
</feature>
<feature type="transmembrane region" description="Helical" evidence="5">
    <location>
        <begin position="382"/>
        <end position="401"/>
    </location>
</feature>
<dbReference type="GO" id="GO:0055085">
    <property type="term" value="P:transmembrane transport"/>
    <property type="evidence" value="ECO:0007669"/>
    <property type="project" value="InterPro"/>
</dbReference>
<dbReference type="RefSeq" id="WP_145433317.1">
    <property type="nucleotide sequence ID" value="NZ_CP036339.1"/>
</dbReference>
<dbReference type="EMBL" id="CP036339">
    <property type="protein sequence ID" value="QDT73738.1"/>
    <property type="molecule type" value="Genomic_DNA"/>
</dbReference>
<evidence type="ECO:0000256" key="3">
    <source>
        <dbReference type="ARBA" id="ARBA00022989"/>
    </source>
</evidence>
<dbReference type="InterPro" id="IPR036513">
    <property type="entry name" value="STAS_dom_sf"/>
</dbReference>
<dbReference type="SUPFAM" id="SSF52091">
    <property type="entry name" value="SpoIIaa-like"/>
    <property type="match status" value="1"/>
</dbReference>
<keyword evidence="3 5" id="KW-1133">Transmembrane helix</keyword>
<gene>
    <name evidence="7" type="ORF">I41_29290</name>
</gene>
<name>A0A517TZD5_9BACT</name>
<evidence type="ECO:0000256" key="1">
    <source>
        <dbReference type="ARBA" id="ARBA00004141"/>
    </source>
</evidence>
<keyword evidence="8" id="KW-1185">Reference proteome</keyword>
<feature type="transmembrane region" description="Helical" evidence="5">
    <location>
        <begin position="232"/>
        <end position="250"/>
    </location>
</feature>
<evidence type="ECO:0000256" key="4">
    <source>
        <dbReference type="ARBA" id="ARBA00023136"/>
    </source>
</evidence>